<dbReference type="PANTHER" id="PTHR43133">
    <property type="entry name" value="RNA POLYMERASE ECF-TYPE SIGMA FACTO"/>
    <property type="match status" value="1"/>
</dbReference>
<dbReference type="OrthoDB" id="1099849at2"/>
<dbReference type="InterPro" id="IPR007627">
    <property type="entry name" value="RNA_pol_sigma70_r2"/>
</dbReference>
<evidence type="ECO:0000313" key="8">
    <source>
        <dbReference type="Proteomes" id="UP000281985"/>
    </source>
</evidence>
<dbReference type="GO" id="GO:0016987">
    <property type="term" value="F:sigma factor activity"/>
    <property type="evidence" value="ECO:0007669"/>
    <property type="project" value="UniProtKB-KW"/>
</dbReference>
<evidence type="ECO:0000313" key="7">
    <source>
        <dbReference type="EMBL" id="RMB56799.1"/>
    </source>
</evidence>
<evidence type="ECO:0000259" key="6">
    <source>
        <dbReference type="Pfam" id="PF04542"/>
    </source>
</evidence>
<dbReference type="AlphaFoldDB" id="A0A3M0G6R5"/>
<dbReference type="SUPFAM" id="SSF88659">
    <property type="entry name" value="Sigma3 and sigma4 domains of RNA polymerase sigma factors"/>
    <property type="match status" value="1"/>
</dbReference>
<gene>
    <name evidence="7" type="ORF">EAX61_13330</name>
</gene>
<keyword evidence="5" id="KW-0804">Transcription</keyword>
<dbReference type="PANTHER" id="PTHR43133:SF8">
    <property type="entry name" value="RNA POLYMERASE SIGMA FACTOR HI_1459-RELATED"/>
    <property type="match status" value="1"/>
</dbReference>
<evidence type="ECO:0000256" key="3">
    <source>
        <dbReference type="ARBA" id="ARBA00023082"/>
    </source>
</evidence>
<proteinExistence type="inferred from homology"/>
<protein>
    <submittedName>
        <fullName evidence="7">Sigma-70 family RNA polymerase sigma factor</fullName>
    </submittedName>
</protein>
<dbReference type="InterPro" id="IPR014284">
    <property type="entry name" value="RNA_pol_sigma-70_dom"/>
</dbReference>
<dbReference type="RefSeq" id="WP_121918219.1">
    <property type="nucleotide sequence ID" value="NZ_REFV01000014.1"/>
</dbReference>
<dbReference type="InterPro" id="IPR039425">
    <property type="entry name" value="RNA_pol_sigma-70-like"/>
</dbReference>
<accession>A0A3M0G6R5</accession>
<dbReference type="InterPro" id="IPR013324">
    <property type="entry name" value="RNA_pol_sigma_r3/r4-like"/>
</dbReference>
<evidence type="ECO:0000256" key="5">
    <source>
        <dbReference type="ARBA" id="ARBA00023163"/>
    </source>
</evidence>
<dbReference type="GO" id="GO:0003677">
    <property type="term" value="F:DNA binding"/>
    <property type="evidence" value="ECO:0007669"/>
    <property type="project" value="UniProtKB-KW"/>
</dbReference>
<dbReference type="SUPFAM" id="SSF88946">
    <property type="entry name" value="Sigma2 domain of RNA polymerase sigma factors"/>
    <property type="match status" value="1"/>
</dbReference>
<dbReference type="GO" id="GO:0006352">
    <property type="term" value="P:DNA-templated transcription initiation"/>
    <property type="evidence" value="ECO:0007669"/>
    <property type="project" value="InterPro"/>
</dbReference>
<dbReference type="Proteomes" id="UP000281985">
    <property type="component" value="Unassembled WGS sequence"/>
</dbReference>
<evidence type="ECO:0000256" key="4">
    <source>
        <dbReference type="ARBA" id="ARBA00023125"/>
    </source>
</evidence>
<reference evidence="7 8" key="1">
    <citation type="submission" date="2018-10" db="EMBL/GenBank/DDBJ databases">
        <title>Dokdonia luteus sp. nov., isolated from sea water.</title>
        <authorList>
            <person name="Zhou L.Y."/>
            <person name="Du Z.J."/>
        </authorList>
    </citation>
    <scope>NUCLEOTIDE SEQUENCE [LARGE SCALE GENOMIC DNA]</scope>
    <source>
        <strain evidence="7 8">SH27</strain>
    </source>
</reference>
<dbReference type="Gene3D" id="1.10.1740.10">
    <property type="match status" value="1"/>
</dbReference>
<dbReference type="Pfam" id="PF04542">
    <property type="entry name" value="Sigma70_r2"/>
    <property type="match status" value="1"/>
</dbReference>
<feature type="domain" description="RNA polymerase sigma-70 region 2" evidence="6">
    <location>
        <begin position="27"/>
        <end position="95"/>
    </location>
</feature>
<keyword evidence="2" id="KW-0805">Transcription regulation</keyword>
<keyword evidence="3" id="KW-0731">Sigma factor</keyword>
<dbReference type="EMBL" id="REFV01000014">
    <property type="protein sequence ID" value="RMB56799.1"/>
    <property type="molecule type" value="Genomic_DNA"/>
</dbReference>
<evidence type="ECO:0000256" key="2">
    <source>
        <dbReference type="ARBA" id="ARBA00023015"/>
    </source>
</evidence>
<organism evidence="7 8">
    <name type="scientific">Dokdonia sinensis</name>
    <dbReference type="NCBI Taxonomy" id="2479847"/>
    <lineage>
        <taxon>Bacteria</taxon>
        <taxon>Pseudomonadati</taxon>
        <taxon>Bacteroidota</taxon>
        <taxon>Flavobacteriia</taxon>
        <taxon>Flavobacteriales</taxon>
        <taxon>Flavobacteriaceae</taxon>
        <taxon>Dokdonia</taxon>
    </lineage>
</organism>
<dbReference type="InterPro" id="IPR013325">
    <property type="entry name" value="RNA_pol_sigma_r2"/>
</dbReference>
<keyword evidence="8" id="KW-1185">Reference proteome</keyword>
<sequence length="194" mass="22215">MSEKNEHKDQRYIEALLNNDNLLISEIYNRFAPKVVGYIKKNSGDEAQARDIIQAGMMTIYDQAKTKGLTLTCPFDAYFFLICKRKWLNTLKKNKPEGVTINDEITSIDAQLAEQVEETERYNSRTQLFNTMLASMGEKCRELIKLSFTIKSMEEVAQKLGVSYAYARKKKSLCVGKLTTMIQASPQYQDLKNA</sequence>
<comment type="caution">
    <text evidence="7">The sequence shown here is derived from an EMBL/GenBank/DDBJ whole genome shotgun (WGS) entry which is preliminary data.</text>
</comment>
<keyword evidence="4" id="KW-0238">DNA-binding</keyword>
<evidence type="ECO:0000256" key="1">
    <source>
        <dbReference type="ARBA" id="ARBA00010641"/>
    </source>
</evidence>
<name>A0A3M0G6R5_9FLAO</name>
<comment type="similarity">
    <text evidence="1">Belongs to the sigma-70 factor family. ECF subfamily.</text>
</comment>
<dbReference type="NCBIfam" id="TIGR02937">
    <property type="entry name" value="sigma70-ECF"/>
    <property type="match status" value="1"/>
</dbReference>